<keyword evidence="2" id="KW-1185">Reference proteome</keyword>
<evidence type="ECO:0000313" key="2">
    <source>
        <dbReference type="Proteomes" id="UP001141327"/>
    </source>
</evidence>
<comment type="caution">
    <text evidence="1">The sequence shown here is derived from an EMBL/GenBank/DDBJ whole genome shotgun (WGS) entry which is preliminary data.</text>
</comment>
<reference evidence="1" key="1">
    <citation type="journal article" date="2022" name="bioRxiv">
        <title>Genomics of Preaxostyla Flagellates Illuminates Evolutionary Transitions and the Path Towards Mitochondrial Loss.</title>
        <authorList>
            <person name="Novak L.V.F."/>
            <person name="Treitli S.C."/>
            <person name="Pyrih J."/>
            <person name="Halakuc P."/>
            <person name="Pipaliya S.V."/>
            <person name="Vacek V."/>
            <person name="Brzon O."/>
            <person name="Soukal P."/>
            <person name="Eme L."/>
            <person name="Dacks J.B."/>
            <person name="Karnkowska A."/>
            <person name="Elias M."/>
            <person name="Hampl V."/>
        </authorList>
    </citation>
    <scope>NUCLEOTIDE SEQUENCE</scope>
    <source>
        <strain evidence="1">RCP-MX</strain>
    </source>
</reference>
<organism evidence="1 2">
    <name type="scientific">Paratrimastix pyriformis</name>
    <dbReference type="NCBI Taxonomy" id="342808"/>
    <lineage>
        <taxon>Eukaryota</taxon>
        <taxon>Metamonada</taxon>
        <taxon>Preaxostyla</taxon>
        <taxon>Paratrimastigidae</taxon>
        <taxon>Paratrimastix</taxon>
    </lineage>
</organism>
<gene>
    <name evidence="1" type="ORF">PAPYR_11825</name>
</gene>
<evidence type="ECO:0000313" key="1">
    <source>
        <dbReference type="EMBL" id="KAJ4453656.1"/>
    </source>
</evidence>
<accession>A0ABQ8U2Z3</accession>
<protein>
    <submittedName>
        <fullName evidence="1">Uncharacterized protein</fullName>
    </submittedName>
</protein>
<sequence>MREILIARAPMRRLFEVFDWFTTKTTRSGVAQSFTLSTKRFVLCELDTVILVRSFKAGLPSTALILGRSKCSFFFSCASFAQLPPFFLENMRVPSFSADYFAKSGSWVSLILECSRLDRSKMTERKLLRVGPHFTHNLGMLILRQLEVLSRTRSGAPWALIGHERTTKYRRFAFSSAPRALRLSGTAPGSALHLSVIAALGHYASRALRLSGIAPLKENETLDDLPGGAFPWPGYIGHFRGTTRTRASLPIALAQPAGFPSGFELRDGLLKARGTCLLGLGRVVLVTDHSDTVERSLCKSAPGPRWQVAGRELPPGTHQVTLNAVIFLLDMAHGLNSLIDNVLVPGVLLTTQPPSWETRRHGTRAPSGTDSLALEAMSEANSWGSCQVPGDALSRIVPFMRKGFTSFDHRARRERHNLATLHMVTTLGRAHIGHPVSPGTPQTAVPAEKYPVNFQARQGGRLPWQQQREIAAPMCTFLSLPITPETEGYCALDRGAHSEEHYSIEFLLHWGAARSTPHTDTHYQEHLKQQQTARPYPGRRHALRRQEQALILMHPRVSHTGIEAPAKLAVSGCSSDIMCAVTPTPEGGSVLAHPNTETLADLHRWLSHEGDPLYIRMPYANGCIYPQGAALLAYGALLHGSTKSWCFSGAGLCAHHVLGSVLAVHLALSQHHHHHTLHQFDVFSGRNLCAHRVLVHQDIRLMPPSSWGFAGGGVRLFMPAFASTDAFSRRAVPLCRKQRQHSAPFGATPAHAGDTVEWVCLTCLMLLLVCCPSGTPNTRMGMGRTSLPPTSLPDEGHWNLTPTRQGCLHLFIGVGFAPPFICGFFSPTCFLLTGYSGARAPPGAGRDPLEEMFGVRMVDHESLFVVFFETFGSCDSQLDCFYCVARY</sequence>
<dbReference type="Proteomes" id="UP001141327">
    <property type="component" value="Unassembled WGS sequence"/>
</dbReference>
<proteinExistence type="predicted"/>
<name>A0ABQ8U2Z3_9EUKA</name>
<dbReference type="EMBL" id="JAPMOS010000231">
    <property type="protein sequence ID" value="KAJ4453656.1"/>
    <property type="molecule type" value="Genomic_DNA"/>
</dbReference>